<dbReference type="GO" id="GO:0008270">
    <property type="term" value="F:zinc ion binding"/>
    <property type="evidence" value="ECO:0007669"/>
    <property type="project" value="InterPro"/>
</dbReference>
<evidence type="ECO:0000259" key="10">
    <source>
        <dbReference type="Pfam" id="PF19269"/>
    </source>
</evidence>
<dbReference type="HAMAP" id="MF_00022">
    <property type="entry name" value="Glu_tRNA_synth_type1"/>
    <property type="match status" value="1"/>
</dbReference>
<dbReference type="SUPFAM" id="SSF52374">
    <property type="entry name" value="Nucleotidylyl transferase"/>
    <property type="match status" value="1"/>
</dbReference>
<evidence type="ECO:0000256" key="2">
    <source>
        <dbReference type="ARBA" id="ARBA00022490"/>
    </source>
</evidence>
<feature type="short sequence motif" description="'KMSKS' region" evidence="8">
    <location>
        <begin position="252"/>
        <end position="256"/>
    </location>
</feature>
<feature type="domain" description="Aminoacyl-tRNA synthetase class I anticodon-binding" evidence="10">
    <location>
        <begin position="334"/>
        <end position="497"/>
    </location>
</feature>
<accession>A0A377GYG9</accession>
<dbReference type="PRINTS" id="PR00987">
    <property type="entry name" value="TRNASYNTHGLU"/>
</dbReference>
<evidence type="ECO:0000259" key="9">
    <source>
        <dbReference type="Pfam" id="PF00749"/>
    </source>
</evidence>
<keyword evidence="5 8" id="KW-0067">ATP-binding</keyword>
<comment type="subcellular location">
    <subcellularLocation>
        <location evidence="8">Cytoplasm</location>
    </subcellularLocation>
</comment>
<keyword evidence="4 8" id="KW-0547">Nucleotide-binding</keyword>
<dbReference type="InterPro" id="IPR049940">
    <property type="entry name" value="GluQ/Sye"/>
</dbReference>
<keyword evidence="7 8" id="KW-0030">Aminoacyl-tRNA synthetase</keyword>
<feature type="binding site" evidence="8">
    <location>
        <position position="255"/>
    </location>
    <ligand>
        <name>ATP</name>
        <dbReference type="ChEBI" id="CHEBI:30616"/>
    </ligand>
</feature>
<dbReference type="GO" id="GO:0004818">
    <property type="term" value="F:glutamate-tRNA ligase activity"/>
    <property type="evidence" value="ECO:0007669"/>
    <property type="project" value="UniProtKB-UniRule"/>
</dbReference>
<dbReference type="SUPFAM" id="SSF48163">
    <property type="entry name" value="An anticodon-binding domain of class I aminoacyl-tRNA synthetases"/>
    <property type="match status" value="1"/>
</dbReference>
<dbReference type="InterPro" id="IPR045462">
    <property type="entry name" value="aa-tRNA-synth_I_cd-bd"/>
</dbReference>
<evidence type="ECO:0000313" key="11">
    <source>
        <dbReference type="EMBL" id="STO31624.1"/>
    </source>
</evidence>
<dbReference type="Pfam" id="PF19269">
    <property type="entry name" value="Anticodon_2"/>
    <property type="match status" value="1"/>
</dbReference>
<dbReference type="FunFam" id="3.40.50.620:FF:000045">
    <property type="entry name" value="Glutamate--tRNA ligase, mitochondrial"/>
    <property type="match status" value="1"/>
</dbReference>
<dbReference type="Proteomes" id="UP000255328">
    <property type="component" value="Unassembled WGS sequence"/>
</dbReference>
<evidence type="ECO:0000256" key="5">
    <source>
        <dbReference type="ARBA" id="ARBA00022840"/>
    </source>
</evidence>
<dbReference type="InterPro" id="IPR020058">
    <property type="entry name" value="Glu/Gln-tRNA-synth_Ib_cat-dom"/>
</dbReference>
<name>A0A377GYG9_9FUSO</name>
<dbReference type="GO" id="GO:0005524">
    <property type="term" value="F:ATP binding"/>
    <property type="evidence" value="ECO:0007669"/>
    <property type="project" value="UniProtKB-UniRule"/>
</dbReference>
<protein>
    <recommendedName>
        <fullName evidence="8">Glutamate--tRNA ligase</fullName>
        <ecNumber evidence="8">6.1.1.17</ecNumber>
    </recommendedName>
    <alternativeName>
        <fullName evidence="8">Glutamyl-tRNA synthetase</fullName>
        <shortName evidence="8">GluRS</shortName>
    </alternativeName>
</protein>
<comment type="subunit">
    <text evidence="8">Monomer.</text>
</comment>
<sequence length="504" mass="57914">MEKKVRTRIAPSPTGDPHVGTAYIALFNLAFANSNGGDFILRIEDTDQNRYTEGSEQMIFDALHWLGLDYAEGPDVGGEYGPYRQSERFHLYGDYAKKLVEQGGAYYCFCTQDRLDKLRERQKAMGKAPGYDGHCRSLTSEEIQAKLDAGEPYVIRLKMPYEGDTIIHDRLRGDIVFENNKIDDQVLLKADGFPTYHLANVVDDHLMGITHVIRAEEWIASTPKHIQLYKAFGWEQPEFIHMPLLRNADRTKISKRKNPVSLNWYKEEGYLKEGIINFLGLMGYSFGENKEIFSLQEFIDNFNIDKVSLGGPVFDLVKLGWVNNQHMRMKDIDELTKLAIPFFKELGYVKDEVSEKEYKALVKIVEILRESAQTLKEIAKESTVYFEDTFELPVVTEDMNKKERKSVEKLNESILDPVGKESIKLFIKKLEAWEKDEFTIEEAKDILHSTLEEIGEGPAKVYMPLRAVITGQARGADLYNVLFIIGKTRTLNRMKTMIKKYNVL</sequence>
<dbReference type="InterPro" id="IPR001412">
    <property type="entry name" value="aa-tRNA-synth_I_CS"/>
</dbReference>
<evidence type="ECO:0000256" key="3">
    <source>
        <dbReference type="ARBA" id="ARBA00022598"/>
    </source>
</evidence>
<evidence type="ECO:0000313" key="12">
    <source>
        <dbReference type="Proteomes" id="UP000255328"/>
    </source>
</evidence>
<evidence type="ECO:0000256" key="1">
    <source>
        <dbReference type="ARBA" id="ARBA00007894"/>
    </source>
</evidence>
<dbReference type="InterPro" id="IPR020752">
    <property type="entry name" value="Glu-tRNA-synth_I_codon-bd_sub1"/>
</dbReference>
<dbReference type="Gene3D" id="1.10.10.350">
    <property type="match status" value="1"/>
</dbReference>
<proteinExistence type="inferred from homology"/>
<dbReference type="RefSeq" id="WP_115270092.1">
    <property type="nucleotide sequence ID" value="NZ_UGGU01000003.1"/>
</dbReference>
<dbReference type="GO" id="GO:0000049">
    <property type="term" value="F:tRNA binding"/>
    <property type="evidence" value="ECO:0007669"/>
    <property type="project" value="InterPro"/>
</dbReference>
<dbReference type="InterPro" id="IPR020751">
    <property type="entry name" value="aa-tRNA-synth_I_codon-bd_sub2"/>
</dbReference>
<dbReference type="OrthoDB" id="9807503at2"/>
<feature type="domain" description="Glutamyl/glutaminyl-tRNA synthetase class Ib catalytic" evidence="9">
    <location>
        <begin position="4"/>
        <end position="321"/>
    </location>
</feature>
<keyword evidence="2 8" id="KW-0963">Cytoplasm</keyword>
<dbReference type="InterPro" id="IPR000924">
    <property type="entry name" value="Glu/Gln-tRNA-synth"/>
</dbReference>
<comment type="caution">
    <text evidence="8">Lacks conserved residue(s) required for the propagation of feature annotation.</text>
</comment>
<evidence type="ECO:0000256" key="4">
    <source>
        <dbReference type="ARBA" id="ARBA00022741"/>
    </source>
</evidence>
<dbReference type="InterPro" id="IPR014729">
    <property type="entry name" value="Rossmann-like_a/b/a_fold"/>
</dbReference>
<comment type="catalytic activity">
    <reaction evidence="8">
        <text>tRNA(Glu) + L-glutamate + ATP = L-glutamyl-tRNA(Glu) + AMP + diphosphate</text>
        <dbReference type="Rhea" id="RHEA:23540"/>
        <dbReference type="Rhea" id="RHEA-COMP:9663"/>
        <dbReference type="Rhea" id="RHEA-COMP:9680"/>
        <dbReference type="ChEBI" id="CHEBI:29985"/>
        <dbReference type="ChEBI" id="CHEBI:30616"/>
        <dbReference type="ChEBI" id="CHEBI:33019"/>
        <dbReference type="ChEBI" id="CHEBI:78442"/>
        <dbReference type="ChEBI" id="CHEBI:78520"/>
        <dbReference type="ChEBI" id="CHEBI:456215"/>
        <dbReference type="EC" id="6.1.1.17"/>
    </reaction>
</comment>
<evidence type="ECO:0000256" key="6">
    <source>
        <dbReference type="ARBA" id="ARBA00022917"/>
    </source>
</evidence>
<dbReference type="NCBIfam" id="TIGR00464">
    <property type="entry name" value="gltX_bact"/>
    <property type="match status" value="1"/>
</dbReference>
<dbReference type="Gene3D" id="1.10.8.70">
    <property type="entry name" value="Glutamate-tRNA synthetase, class I, anticodon-binding domain 1"/>
    <property type="match status" value="1"/>
</dbReference>
<dbReference type="EMBL" id="UGGU01000003">
    <property type="protein sequence ID" value="STO31624.1"/>
    <property type="molecule type" value="Genomic_DNA"/>
</dbReference>
<dbReference type="PROSITE" id="PS00178">
    <property type="entry name" value="AA_TRNA_LIGASE_I"/>
    <property type="match status" value="1"/>
</dbReference>
<dbReference type="InterPro" id="IPR008925">
    <property type="entry name" value="aa_tRNA-synth_I_cd-bd_sf"/>
</dbReference>
<dbReference type="AlphaFoldDB" id="A0A377GYG9"/>
<dbReference type="InterPro" id="IPR033910">
    <property type="entry name" value="GluRS_core"/>
</dbReference>
<evidence type="ECO:0000256" key="8">
    <source>
        <dbReference type="HAMAP-Rule" id="MF_00022"/>
    </source>
</evidence>
<feature type="short sequence motif" description="'HIGH' region" evidence="8">
    <location>
        <begin position="11"/>
        <end position="21"/>
    </location>
</feature>
<comment type="similarity">
    <text evidence="1 8">Belongs to the class-I aminoacyl-tRNA synthetase family. Glutamate--tRNA ligase type 1 subfamily.</text>
</comment>
<evidence type="ECO:0000256" key="7">
    <source>
        <dbReference type="ARBA" id="ARBA00023146"/>
    </source>
</evidence>
<dbReference type="PANTHER" id="PTHR43311">
    <property type="entry name" value="GLUTAMATE--TRNA LIGASE"/>
    <property type="match status" value="1"/>
</dbReference>
<dbReference type="GO" id="GO:0006424">
    <property type="term" value="P:glutamyl-tRNA aminoacylation"/>
    <property type="evidence" value="ECO:0007669"/>
    <property type="project" value="UniProtKB-UniRule"/>
</dbReference>
<keyword evidence="3 8" id="KW-0436">Ligase</keyword>
<keyword evidence="12" id="KW-1185">Reference proteome</keyword>
<keyword evidence="6 8" id="KW-0648">Protein biosynthesis</keyword>
<dbReference type="InterPro" id="IPR004527">
    <property type="entry name" value="Glu-tRNA-ligase_bac/mito"/>
</dbReference>
<dbReference type="EC" id="6.1.1.17" evidence="8"/>
<comment type="function">
    <text evidence="8">Catalyzes the attachment of glutamate to tRNA(Glu) in a two-step reaction: glutamate is first activated by ATP to form Glu-AMP and then transferred to the acceptor end of tRNA(Glu).</text>
</comment>
<reference evidence="11 12" key="1">
    <citation type="submission" date="2018-06" db="EMBL/GenBank/DDBJ databases">
        <authorList>
            <consortium name="Pathogen Informatics"/>
            <person name="Doyle S."/>
        </authorList>
    </citation>
    <scope>NUCLEOTIDE SEQUENCE [LARGE SCALE GENOMIC DNA]</scope>
    <source>
        <strain evidence="11 12">NCTC10723</strain>
    </source>
</reference>
<organism evidence="11 12">
    <name type="scientific">Fusobacterium necrogenes</name>
    <dbReference type="NCBI Taxonomy" id="858"/>
    <lineage>
        <taxon>Bacteria</taxon>
        <taxon>Fusobacteriati</taxon>
        <taxon>Fusobacteriota</taxon>
        <taxon>Fusobacteriia</taxon>
        <taxon>Fusobacteriales</taxon>
        <taxon>Fusobacteriaceae</taxon>
        <taxon>Fusobacterium</taxon>
    </lineage>
</organism>
<dbReference type="Gene3D" id="3.40.50.620">
    <property type="entry name" value="HUPs"/>
    <property type="match status" value="1"/>
</dbReference>
<dbReference type="PANTHER" id="PTHR43311:SF2">
    <property type="entry name" value="GLUTAMATE--TRNA LIGASE, MITOCHONDRIAL-RELATED"/>
    <property type="match status" value="1"/>
</dbReference>
<dbReference type="Pfam" id="PF00749">
    <property type="entry name" value="tRNA-synt_1c"/>
    <property type="match status" value="1"/>
</dbReference>
<dbReference type="GO" id="GO:0005829">
    <property type="term" value="C:cytosol"/>
    <property type="evidence" value="ECO:0007669"/>
    <property type="project" value="TreeGrafter"/>
</dbReference>
<gene>
    <name evidence="8 11" type="primary">gltX</name>
    <name evidence="11" type="ORF">NCTC10723_01078</name>
</gene>
<dbReference type="CDD" id="cd00808">
    <property type="entry name" value="GluRS_core"/>
    <property type="match status" value="1"/>
</dbReference>